<keyword evidence="1" id="KW-0560">Oxidoreductase</keyword>
<dbReference type="EMBL" id="QXXQ01000004">
    <property type="protein sequence ID" value="RID92097.1"/>
    <property type="molecule type" value="Genomic_DNA"/>
</dbReference>
<dbReference type="Proteomes" id="UP000266649">
    <property type="component" value="Unassembled WGS sequence"/>
</dbReference>
<accession>A0A398BRE3</accession>
<evidence type="ECO:0000259" key="2">
    <source>
        <dbReference type="Pfam" id="PF01266"/>
    </source>
</evidence>
<proteinExistence type="predicted"/>
<dbReference type="Gene3D" id="3.30.9.10">
    <property type="entry name" value="D-Amino Acid Oxidase, subunit A, domain 2"/>
    <property type="match status" value="1"/>
</dbReference>
<dbReference type="GO" id="GO:0005737">
    <property type="term" value="C:cytoplasm"/>
    <property type="evidence" value="ECO:0007669"/>
    <property type="project" value="TreeGrafter"/>
</dbReference>
<organism evidence="3 4">
    <name type="scientific">Gemmobacter lutimaris</name>
    <dbReference type="NCBI Taxonomy" id="2306023"/>
    <lineage>
        <taxon>Bacteria</taxon>
        <taxon>Pseudomonadati</taxon>
        <taxon>Pseudomonadota</taxon>
        <taxon>Alphaproteobacteria</taxon>
        <taxon>Rhodobacterales</taxon>
        <taxon>Paracoccaceae</taxon>
        <taxon>Gemmobacter</taxon>
    </lineage>
</organism>
<dbReference type="SUPFAM" id="SSF51905">
    <property type="entry name" value="FAD/NAD(P)-binding domain"/>
    <property type="match status" value="1"/>
</dbReference>
<comment type="caution">
    <text evidence="3">The sequence shown here is derived from an EMBL/GenBank/DDBJ whole genome shotgun (WGS) entry which is preliminary data.</text>
</comment>
<dbReference type="Gene3D" id="3.50.50.60">
    <property type="entry name" value="FAD/NAD(P)-binding domain"/>
    <property type="match status" value="1"/>
</dbReference>
<reference evidence="3 4" key="1">
    <citation type="submission" date="2018-09" db="EMBL/GenBank/DDBJ databases">
        <title>Gemmobacter lutimaris sp. nov., a marine bacterium isolated from tidal flat.</title>
        <authorList>
            <person name="Lee D.W."/>
            <person name="Yoo Y."/>
            <person name="Kim J.-J."/>
            <person name="Kim B.S."/>
        </authorList>
    </citation>
    <scope>NUCLEOTIDE SEQUENCE [LARGE SCALE GENOMIC DNA]</scope>
    <source>
        <strain evidence="3 4">YJ-T1-11</strain>
    </source>
</reference>
<dbReference type="GO" id="GO:0016491">
    <property type="term" value="F:oxidoreductase activity"/>
    <property type="evidence" value="ECO:0007669"/>
    <property type="project" value="UniProtKB-KW"/>
</dbReference>
<dbReference type="InterPro" id="IPR036188">
    <property type="entry name" value="FAD/NAD-bd_sf"/>
</dbReference>
<name>A0A398BRE3_9RHOB</name>
<dbReference type="Pfam" id="PF01266">
    <property type="entry name" value="DAO"/>
    <property type="match status" value="1"/>
</dbReference>
<gene>
    <name evidence="3" type="ORF">D2N39_09290</name>
</gene>
<dbReference type="AlphaFoldDB" id="A0A398BRE3"/>
<dbReference type="RefSeq" id="WP_119134505.1">
    <property type="nucleotide sequence ID" value="NZ_QXXQ01000004.1"/>
</dbReference>
<evidence type="ECO:0000256" key="1">
    <source>
        <dbReference type="ARBA" id="ARBA00023002"/>
    </source>
</evidence>
<dbReference type="PANTHER" id="PTHR13847">
    <property type="entry name" value="SARCOSINE DEHYDROGENASE-RELATED"/>
    <property type="match status" value="1"/>
</dbReference>
<keyword evidence="4" id="KW-1185">Reference proteome</keyword>
<protein>
    <submittedName>
        <fullName evidence="3">FAD-binding oxidoreductase</fullName>
    </submittedName>
</protein>
<evidence type="ECO:0000313" key="4">
    <source>
        <dbReference type="Proteomes" id="UP000266649"/>
    </source>
</evidence>
<dbReference type="InterPro" id="IPR006076">
    <property type="entry name" value="FAD-dep_OxRdtase"/>
</dbReference>
<feature type="domain" description="FAD dependent oxidoreductase" evidence="2">
    <location>
        <begin position="4"/>
        <end position="336"/>
    </location>
</feature>
<dbReference type="PANTHER" id="PTHR13847:SF287">
    <property type="entry name" value="FAD-DEPENDENT OXIDOREDUCTASE DOMAIN-CONTAINING PROTEIN 1"/>
    <property type="match status" value="1"/>
</dbReference>
<evidence type="ECO:0000313" key="3">
    <source>
        <dbReference type="EMBL" id="RID92097.1"/>
    </source>
</evidence>
<dbReference type="OrthoDB" id="7421214at2"/>
<sequence length="358" mass="37391">MTYDFLIIGAGIAGLSAAAELVGLGSVLVLEREAHPAHHASGRSAALYEPRYGLPPVVELSLASEAAFRALPGILSERGLMILAKADQRAAFDRDLAGFQLEDIGVEAARSIVPILNPATVAFAGTASHAWDIDTDLLIQGHIRRLKAGGGGLRTSSPVSAIRRGGGLWHVTTPMAEVSARVLINAAGAWVGQIAGMAGVAGPAFTPLRRSMARIAAPAGHDVARWPMLFGCGESWYAKPDAGALIISPAEEDPLTPQDAWADDMVLAEGLARYEEMVTEPVTRPLANWAGLRTFSPDRVPVIGPDPVEPAFFWLAGQGGYGFQTSPAAARLVAALLGGTAPDVGTDLTARLSPARFA</sequence>